<keyword evidence="2" id="KW-1185">Reference proteome</keyword>
<proteinExistence type="predicted"/>
<organism evidence="1 2">
    <name type="scientific">Nephila pilipes</name>
    <name type="common">Giant wood spider</name>
    <name type="synonym">Nephila maculata</name>
    <dbReference type="NCBI Taxonomy" id="299642"/>
    <lineage>
        <taxon>Eukaryota</taxon>
        <taxon>Metazoa</taxon>
        <taxon>Ecdysozoa</taxon>
        <taxon>Arthropoda</taxon>
        <taxon>Chelicerata</taxon>
        <taxon>Arachnida</taxon>
        <taxon>Araneae</taxon>
        <taxon>Araneomorphae</taxon>
        <taxon>Entelegynae</taxon>
        <taxon>Araneoidea</taxon>
        <taxon>Nephilidae</taxon>
        <taxon>Nephila</taxon>
    </lineage>
</organism>
<comment type="caution">
    <text evidence="1">The sequence shown here is derived from an EMBL/GenBank/DDBJ whole genome shotgun (WGS) entry which is preliminary data.</text>
</comment>
<reference evidence="1" key="1">
    <citation type="submission" date="2020-08" db="EMBL/GenBank/DDBJ databases">
        <title>Multicomponent nature underlies the extraordinary mechanical properties of spider dragline silk.</title>
        <authorList>
            <person name="Kono N."/>
            <person name="Nakamura H."/>
            <person name="Mori M."/>
            <person name="Yoshida Y."/>
            <person name="Ohtoshi R."/>
            <person name="Malay A.D."/>
            <person name="Moran D.A.P."/>
            <person name="Tomita M."/>
            <person name="Numata K."/>
            <person name="Arakawa K."/>
        </authorList>
    </citation>
    <scope>NUCLEOTIDE SEQUENCE</scope>
</reference>
<gene>
    <name evidence="1" type="ORF">NPIL_552551</name>
</gene>
<accession>A0A8X6ITR3</accession>
<feature type="non-terminal residue" evidence="1">
    <location>
        <position position="1"/>
    </location>
</feature>
<evidence type="ECO:0000313" key="1">
    <source>
        <dbReference type="EMBL" id="GFS59080.1"/>
    </source>
</evidence>
<sequence>KEIPRGEELKVYDNLPSS</sequence>
<name>A0A8X6ITR3_NEPPI</name>
<dbReference type="EMBL" id="BMAW01047087">
    <property type="protein sequence ID" value="GFS59080.1"/>
    <property type="molecule type" value="Genomic_DNA"/>
</dbReference>
<evidence type="ECO:0000313" key="2">
    <source>
        <dbReference type="Proteomes" id="UP000887013"/>
    </source>
</evidence>
<protein>
    <submittedName>
        <fullName evidence="1">Uncharacterized protein</fullName>
    </submittedName>
</protein>
<dbReference type="Proteomes" id="UP000887013">
    <property type="component" value="Unassembled WGS sequence"/>
</dbReference>
<dbReference type="AlphaFoldDB" id="A0A8X6ITR3"/>